<feature type="domain" description="Protein export membrane protein SecD/SecF C-terminal" evidence="11">
    <location>
        <begin position="461"/>
        <end position="632"/>
    </location>
</feature>
<feature type="transmembrane region" description="Helical" evidence="9">
    <location>
        <begin position="507"/>
        <end position="527"/>
    </location>
</feature>
<dbReference type="GO" id="GO:0006605">
    <property type="term" value="P:protein targeting"/>
    <property type="evidence" value="ECO:0007669"/>
    <property type="project" value="UniProtKB-UniRule"/>
</dbReference>
<evidence type="ECO:0000256" key="6">
    <source>
        <dbReference type="ARBA" id="ARBA00022989"/>
    </source>
</evidence>
<comment type="subunit">
    <text evidence="10">Forms a complex with SecD. Part of the essential Sec protein translocation apparatus which comprises SecA, SecYEG and auxiliary proteins SecDF. Other proteins may also be involved.</text>
</comment>
<reference evidence="14 15" key="1">
    <citation type="journal article" date="2012" name="Int. J. Syst. Evol. Microbiol.">
        <title>Flammeovirga pacifica sp. nov., isolated from deep-sea sediment.</title>
        <authorList>
            <person name="Xu H."/>
            <person name="Fu Y."/>
            <person name="Yang N."/>
            <person name="Ding Z."/>
            <person name="Lai Q."/>
            <person name="Zeng R."/>
        </authorList>
    </citation>
    <scope>NUCLEOTIDE SEQUENCE [LARGE SCALE GENOMIC DNA]</scope>
    <source>
        <strain evidence="15">DSM 24597 / LMG 26175 / WPAGA1</strain>
    </source>
</reference>
<dbReference type="Pfam" id="PF07549">
    <property type="entry name" value="Sec_GG"/>
    <property type="match status" value="2"/>
</dbReference>
<dbReference type="GO" id="GO:0043952">
    <property type="term" value="P:protein transport by the Sec complex"/>
    <property type="evidence" value="ECO:0007669"/>
    <property type="project" value="UniProtKB-UniRule"/>
</dbReference>
<dbReference type="EMBL" id="JRYR02000001">
    <property type="protein sequence ID" value="OHX68208.1"/>
    <property type="molecule type" value="Genomic_DNA"/>
</dbReference>
<protein>
    <recommendedName>
        <fullName evidence="9 10">Multifunctional fusion protein</fullName>
    </recommendedName>
    <domain>
        <recommendedName>
            <fullName evidence="9">Protein translocase subunit SecD</fullName>
        </recommendedName>
    </domain>
    <domain>
        <recommendedName>
            <fullName evidence="10">Protein-export membrane protein SecF</fullName>
        </recommendedName>
    </domain>
</protein>
<keyword evidence="15" id="KW-1185">Reference proteome</keyword>
<proteinExistence type="inferred from homology"/>
<evidence type="ECO:0000256" key="2">
    <source>
        <dbReference type="ARBA" id="ARBA00022448"/>
    </source>
</evidence>
<feature type="domain" description="Protein translocase subunit SecDF P1" evidence="12">
    <location>
        <begin position="183"/>
        <end position="241"/>
    </location>
</feature>
<feature type="transmembrane region" description="Helical" evidence="9">
    <location>
        <begin position="858"/>
        <end position="878"/>
    </location>
</feature>
<dbReference type="GO" id="GO:0005886">
    <property type="term" value="C:plasma membrane"/>
    <property type="evidence" value="ECO:0007669"/>
    <property type="project" value="UniProtKB-SubCell"/>
</dbReference>
<feature type="transmembrane region" description="Helical" evidence="9">
    <location>
        <begin position="533"/>
        <end position="554"/>
    </location>
</feature>
<dbReference type="InterPro" id="IPR048634">
    <property type="entry name" value="SecD_SecF_C"/>
</dbReference>
<feature type="transmembrane region" description="Helical" evidence="9">
    <location>
        <begin position="824"/>
        <end position="846"/>
    </location>
</feature>
<evidence type="ECO:0000313" key="14">
    <source>
        <dbReference type="EMBL" id="OHX68208.1"/>
    </source>
</evidence>
<dbReference type="InterPro" id="IPR005665">
    <property type="entry name" value="SecF_bac"/>
</dbReference>
<feature type="transmembrane region" description="Helical" evidence="9">
    <location>
        <begin position="480"/>
        <end position="500"/>
    </location>
</feature>
<evidence type="ECO:0000256" key="1">
    <source>
        <dbReference type="ARBA" id="ARBA00004651"/>
    </source>
</evidence>
<evidence type="ECO:0000259" key="12">
    <source>
        <dbReference type="Pfam" id="PF21760"/>
    </source>
</evidence>
<dbReference type="InterPro" id="IPR005791">
    <property type="entry name" value="SecD"/>
</dbReference>
<dbReference type="HAMAP" id="MF_01463_B">
    <property type="entry name" value="SecD_B"/>
    <property type="match status" value="1"/>
</dbReference>
<dbReference type="NCBIfam" id="NF009585">
    <property type="entry name" value="PRK13024.1-5"/>
    <property type="match status" value="1"/>
</dbReference>
<dbReference type="HAMAP" id="MF_01464_B">
    <property type="entry name" value="SecF_B"/>
    <property type="match status" value="1"/>
</dbReference>
<dbReference type="Pfam" id="PF21760">
    <property type="entry name" value="SecD_1st"/>
    <property type="match status" value="1"/>
</dbReference>
<comment type="function">
    <text evidence="9">Part of the Sec protein translocase complex. Interacts with the SecYEG preprotein conducting channel. SecDF uses the proton motive force (PMF) to complete protein translocation after the ATP-dependent function of SecA.</text>
</comment>
<gene>
    <name evidence="9" type="primary">secD</name>
    <name evidence="10" type="synonym">secF</name>
    <name evidence="14" type="ORF">NH26_18565</name>
</gene>
<dbReference type="InterPro" id="IPR048631">
    <property type="entry name" value="SecD_1st"/>
</dbReference>
<dbReference type="PANTHER" id="PTHR30081">
    <property type="entry name" value="PROTEIN-EXPORT MEMBRANE PROTEIN SEC"/>
    <property type="match status" value="1"/>
</dbReference>
<organism evidence="14 15">
    <name type="scientific">Flammeovirga pacifica</name>
    <dbReference type="NCBI Taxonomy" id="915059"/>
    <lineage>
        <taxon>Bacteria</taxon>
        <taxon>Pseudomonadati</taxon>
        <taxon>Bacteroidota</taxon>
        <taxon>Cytophagia</taxon>
        <taxon>Cytophagales</taxon>
        <taxon>Flammeovirgaceae</taxon>
        <taxon>Flammeovirga</taxon>
    </lineage>
</organism>
<feature type="transmembrane region" description="Helical" evidence="9">
    <location>
        <begin position="664"/>
        <end position="682"/>
    </location>
</feature>
<keyword evidence="3 9" id="KW-1003">Cell membrane</keyword>
<evidence type="ECO:0000256" key="5">
    <source>
        <dbReference type="ARBA" id="ARBA00022927"/>
    </source>
</evidence>
<dbReference type="InterPro" id="IPR022646">
    <property type="entry name" value="SecD/SecF_CS"/>
</dbReference>
<dbReference type="Pfam" id="PF22599">
    <property type="entry name" value="SecDF_P1_head"/>
    <property type="match status" value="1"/>
</dbReference>
<name>A0A1S1Z4J8_FLAPC</name>
<evidence type="ECO:0000256" key="7">
    <source>
        <dbReference type="ARBA" id="ARBA00023010"/>
    </source>
</evidence>
<dbReference type="InterPro" id="IPR054384">
    <property type="entry name" value="SecDF_P1_head"/>
</dbReference>
<keyword evidence="4 9" id="KW-0812">Transmembrane</keyword>
<feature type="domain" description="SecDF P1 head subdomain" evidence="13">
    <location>
        <begin position="359"/>
        <end position="458"/>
    </location>
</feature>
<dbReference type="NCBIfam" id="TIGR01129">
    <property type="entry name" value="secD"/>
    <property type="match status" value="1"/>
</dbReference>
<dbReference type="InterPro" id="IPR022645">
    <property type="entry name" value="SecD/SecF_bac"/>
</dbReference>
<feature type="transmembrane region" description="Helical" evidence="9">
    <location>
        <begin position="604"/>
        <end position="627"/>
    </location>
</feature>
<dbReference type="Gene3D" id="3.30.70.3220">
    <property type="match status" value="1"/>
</dbReference>
<dbReference type="PANTHER" id="PTHR30081:SF1">
    <property type="entry name" value="PROTEIN TRANSLOCASE SUBUNIT SECD"/>
    <property type="match status" value="1"/>
</dbReference>
<keyword evidence="6 9" id="KW-1133">Transmembrane helix</keyword>
<feature type="transmembrane region" description="Helical" evidence="9">
    <location>
        <begin position="575"/>
        <end position="598"/>
    </location>
</feature>
<dbReference type="NCBIfam" id="TIGR00966">
    <property type="entry name" value="transloc_SecF"/>
    <property type="match status" value="1"/>
</dbReference>
<dbReference type="STRING" id="915059.NH26_18565"/>
<dbReference type="Gene3D" id="3.30.1360.200">
    <property type="match status" value="1"/>
</dbReference>
<dbReference type="OrthoDB" id="9805019at2"/>
<dbReference type="Proteomes" id="UP000179797">
    <property type="component" value="Unassembled WGS sequence"/>
</dbReference>
<keyword evidence="8 9" id="KW-0472">Membrane</keyword>
<evidence type="ECO:0000259" key="13">
    <source>
        <dbReference type="Pfam" id="PF22599"/>
    </source>
</evidence>
<dbReference type="InterPro" id="IPR022813">
    <property type="entry name" value="SecD/SecF_arch_bac"/>
</dbReference>
<feature type="transmembrane region" description="Helical" evidence="9">
    <location>
        <begin position="934"/>
        <end position="958"/>
    </location>
</feature>
<dbReference type="InterPro" id="IPR055344">
    <property type="entry name" value="SecD_SecF_C_bact"/>
</dbReference>
<feature type="domain" description="Protein export membrane protein SecD/SecF C-terminal" evidence="11">
    <location>
        <begin position="774"/>
        <end position="962"/>
    </location>
</feature>
<dbReference type="PRINTS" id="PR01755">
    <property type="entry name" value="SECFTRNLCASE"/>
</dbReference>
<dbReference type="RefSeq" id="WP_044223444.1">
    <property type="nucleotide sequence ID" value="NZ_JRYR02000001.1"/>
</dbReference>
<evidence type="ECO:0000313" key="15">
    <source>
        <dbReference type="Proteomes" id="UP000179797"/>
    </source>
</evidence>
<keyword evidence="2 9" id="KW-0813">Transport</keyword>
<keyword evidence="5 9" id="KW-0653">Protein transport</keyword>
<dbReference type="AlphaFoldDB" id="A0A1S1Z4J8"/>
<sequence>MRNRGFIMFIATLITITSLFNISFSWVSSHIQSKATEYATDQNGEIDHFKKQVYLDSIWTEPVYNLGIVNYTYEEVKNKELSRGLDLQGGMHVTLEVSQKEIIEALAKNIDSGFENALHQAEQLTRENRKSFSQNFFSSLLEINPDNSFSYYFANALNKEKITLSSSNATVVNYVNSEIDGAVDSAYDIIRNRIDKFGVTQPNIQRVKGSNRITLELPGVDNPQRVRNLIQGVAKLEFLEVWSHQDALTHMYKVDTEWTKKYGSKTSSVEKTVDNSLFHGESEDNVAIQETEKDVRSPLQKSISPYSFIYLLSDTSKVNQVLNDESLMSILPSNMKFAWSHKSFTTGQGVNCIELMVLKKGQEAKITGDYIADATQTYGQNNQPVVSMSMNIEGTKKWKKMTSENLGSRIAIVLDNEVYTAPTVQSVIDGGRSEISGDFTIEEAKDLGNVLKAGKLPAPTHIIEEVVVGPSLGDIAQSDGIQSVVIGLSLVLLFMTIYYAKGGWIANAALGLNIVLIFGILAELGAVLTLPGIAGIVLTIGMSIDANVLIFERIREEQKKGISILTSISNGYNRAFSTILDANMTTLFTGIFLYTFGIGPIKGFAVTLIIGILCSFFTSVFVTRLIITALIKKKGNQFQFNFETKFSQRLFRKMNFDFLKKRKLAYFISSGIIVLGLSALAFKGLNKGVDFTGGRTYVVNFNEKVIPSKLESSLIKYVDGKSVEVKTFGNDKTLKITTSYQIENESPESDADVKQRIITGIADFTQLDFSEDAKATSTTFVIPSTSKVGASMADDISISAQKGVLFSLGSIFIYIWFRFRKASFGIGAILALIHDTLIVFGAFGIANLLGAGFEMNQVFIAAVLTIIGYSINDTVVVFDRVREEQSNQWKKTSLDTSINNAINNTLNRTVITSVTTLLVVVVLLIFGGDALRSFAFTLCIGVVAGTYSSIFIAAPLVYDISKKTIKRKFSMA</sequence>
<feature type="transmembrane region" description="Helical" evidence="9">
    <location>
        <begin position="910"/>
        <end position="928"/>
    </location>
</feature>
<comment type="similarity">
    <text evidence="9">Belongs to the SecD/SecF family. SecD subfamily.</text>
</comment>
<evidence type="ECO:0000256" key="8">
    <source>
        <dbReference type="ARBA" id="ARBA00023136"/>
    </source>
</evidence>
<dbReference type="Pfam" id="PF02355">
    <property type="entry name" value="SecD_SecF_C"/>
    <property type="match status" value="2"/>
</dbReference>
<evidence type="ECO:0000256" key="10">
    <source>
        <dbReference type="HAMAP-Rule" id="MF_01464"/>
    </source>
</evidence>
<dbReference type="GO" id="GO:0065002">
    <property type="term" value="P:intracellular protein transmembrane transport"/>
    <property type="evidence" value="ECO:0007669"/>
    <property type="project" value="UniProtKB-UniRule"/>
</dbReference>
<dbReference type="GO" id="GO:0015450">
    <property type="term" value="F:protein-transporting ATPase activity"/>
    <property type="evidence" value="ECO:0007669"/>
    <property type="project" value="InterPro"/>
</dbReference>
<feature type="transmembrane region" description="Helical" evidence="9">
    <location>
        <begin position="796"/>
        <end position="817"/>
    </location>
</feature>
<comment type="similarity">
    <text evidence="10">Belongs to the SecD/SecF family. SecF subfamily.</text>
</comment>
<dbReference type="Gene3D" id="1.20.1640.10">
    <property type="entry name" value="Multidrug efflux transporter AcrB transmembrane domain"/>
    <property type="match status" value="2"/>
</dbReference>
<evidence type="ECO:0000256" key="9">
    <source>
        <dbReference type="HAMAP-Rule" id="MF_01463"/>
    </source>
</evidence>
<accession>A0A1S1Z4J8</accession>
<keyword evidence="7 9" id="KW-0811">Translocation</keyword>
<comment type="subcellular location">
    <subcellularLocation>
        <location evidence="1 9">Cell membrane</location>
        <topology evidence="1 9">Multi-pass membrane protein</topology>
    </subcellularLocation>
</comment>
<evidence type="ECO:0000256" key="4">
    <source>
        <dbReference type="ARBA" id="ARBA00022692"/>
    </source>
</evidence>
<comment type="subunit">
    <text evidence="9">Forms a complex with SecF. Part of the essential Sec protein translocation apparatus which comprises SecA, SecYEG and auxiliary proteins SecDF. Other proteins may also be involved.</text>
</comment>
<comment type="caution">
    <text evidence="14">The sequence shown here is derived from an EMBL/GenBank/DDBJ whole genome shotgun (WGS) entry which is preliminary data.</text>
</comment>
<dbReference type="SUPFAM" id="SSF82866">
    <property type="entry name" value="Multidrug efflux transporter AcrB transmembrane domain"/>
    <property type="match status" value="2"/>
</dbReference>
<evidence type="ECO:0000259" key="11">
    <source>
        <dbReference type="Pfam" id="PF02355"/>
    </source>
</evidence>
<dbReference type="FunFam" id="1.20.1640.10:FF:000004">
    <property type="entry name" value="Protein translocase subunit SecD"/>
    <property type="match status" value="1"/>
</dbReference>
<evidence type="ECO:0000256" key="3">
    <source>
        <dbReference type="ARBA" id="ARBA00022475"/>
    </source>
</evidence>
<dbReference type="NCBIfam" id="TIGR00916">
    <property type="entry name" value="2A0604s01"/>
    <property type="match status" value="2"/>
</dbReference>
<comment type="caution">
    <text evidence="9">Lacks conserved residue(s) required for the propagation of feature annotation.</text>
</comment>